<dbReference type="GO" id="GO:0005840">
    <property type="term" value="C:ribosome"/>
    <property type="evidence" value="ECO:0007669"/>
    <property type="project" value="UniProtKB-KW"/>
</dbReference>
<keyword evidence="2" id="KW-0689">Ribosomal protein</keyword>
<sequence>MQKVLQRTAMAKRQAARKARIAEEADRAVKRRMERRENQQIEALVRQSVKQERAWRREDYELGPLKPRRDVGDNYGLWGTVDPQRLQPVKTDPNTRLKFAPFAPGDRVAIMRGRDTGKIGEVRDVDDEAQAVHVKGLNLADVSVPEYMRDFENDPRAYRTVELRIPFADIRLVYPLPHPETNIPRDVLIERVVRRRAGVDRFGRDTYTRHVPGTSVHIPWPRAPAPAEQDTDSDTLRITSEAATFVPTLLRPPMPASVIDELRNPFSYFRDRHDAAYVERKAGEDAAVREKRLMSRQMMTPLKELHARQRIENRAKGRQELPETALAKIGRLMAAKKAQEKAARAAAA</sequence>
<dbReference type="GeneID" id="54303183"/>
<dbReference type="OrthoDB" id="359154at2759"/>
<keyword evidence="7" id="KW-1185">Reference proteome</keyword>
<dbReference type="EMBL" id="ML995484">
    <property type="protein sequence ID" value="KAF2142298.1"/>
    <property type="molecule type" value="Genomic_DNA"/>
</dbReference>
<evidence type="ECO:0000256" key="3">
    <source>
        <dbReference type="ARBA" id="ARBA00023274"/>
    </source>
</evidence>
<comment type="similarity">
    <text evidence="1">Belongs to the universal ribosomal protein uL24 family.</text>
</comment>
<dbReference type="PANTHER" id="PTHR12903">
    <property type="entry name" value="MITOCHONDRIAL RIBOSOMAL PROTEIN L24"/>
    <property type="match status" value="1"/>
</dbReference>
<dbReference type="InterPro" id="IPR008991">
    <property type="entry name" value="Translation_prot_SH3-like_sf"/>
</dbReference>
<accession>A0A6A6BFF4</accession>
<dbReference type="AlphaFoldDB" id="A0A6A6BFF4"/>
<dbReference type="Gene3D" id="2.30.30.30">
    <property type="match status" value="1"/>
</dbReference>
<evidence type="ECO:0000256" key="4">
    <source>
        <dbReference type="SAM" id="MobiDB-lite"/>
    </source>
</evidence>
<evidence type="ECO:0000256" key="2">
    <source>
        <dbReference type="ARBA" id="ARBA00022980"/>
    </source>
</evidence>
<dbReference type="Proteomes" id="UP000799438">
    <property type="component" value="Unassembled WGS sequence"/>
</dbReference>
<dbReference type="RefSeq" id="XP_033398010.1">
    <property type="nucleotide sequence ID" value="XM_033545675.1"/>
</dbReference>
<dbReference type="InterPro" id="IPR041988">
    <property type="entry name" value="Ribosomal_uL24_KOW"/>
</dbReference>
<dbReference type="Pfam" id="PF22682">
    <property type="entry name" value="Ribosomal_uL24m-like"/>
    <property type="match status" value="1"/>
</dbReference>
<dbReference type="GO" id="GO:1990904">
    <property type="term" value="C:ribonucleoprotein complex"/>
    <property type="evidence" value="ECO:0007669"/>
    <property type="project" value="UniProtKB-KW"/>
</dbReference>
<dbReference type="InterPro" id="IPR014722">
    <property type="entry name" value="Rib_uL2_dom2"/>
</dbReference>
<gene>
    <name evidence="6" type="ORF">K452DRAFT_350730</name>
</gene>
<evidence type="ECO:0000256" key="1">
    <source>
        <dbReference type="ARBA" id="ARBA00010618"/>
    </source>
</evidence>
<protein>
    <recommendedName>
        <fullName evidence="5">KOW domain-containing protein</fullName>
    </recommendedName>
</protein>
<dbReference type="SMART" id="SM00739">
    <property type="entry name" value="KOW"/>
    <property type="match status" value="1"/>
</dbReference>
<dbReference type="GO" id="GO:0003723">
    <property type="term" value="F:RNA binding"/>
    <property type="evidence" value="ECO:0007669"/>
    <property type="project" value="InterPro"/>
</dbReference>
<dbReference type="InterPro" id="IPR005824">
    <property type="entry name" value="KOW"/>
</dbReference>
<feature type="region of interest" description="Disordered" evidence="4">
    <location>
        <begin position="213"/>
        <end position="232"/>
    </location>
</feature>
<name>A0A6A6BFF4_9PEZI</name>
<dbReference type="SUPFAM" id="SSF50104">
    <property type="entry name" value="Translation proteins SH3-like domain"/>
    <property type="match status" value="1"/>
</dbReference>
<dbReference type="GO" id="GO:0003735">
    <property type="term" value="F:structural constituent of ribosome"/>
    <property type="evidence" value="ECO:0007669"/>
    <property type="project" value="InterPro"/>
</dbReference>
<dbReference type="CDD" id="cd06089">
    <property type="entry name" value="KOW_RPL26"/>
    <property type="match status" value="1"/>
</dbReference>
<evidence type="ECO:0000313" key="7">
    <source>
        <dbReference type="Proteomes" id="UP000799438"/>
    </source>
</evidence>
<keyword evidence="3" id="KW-0687">Ribonucleoprotein</keyword>
<reference evidence="6" key="1">
    <citation type="journal article" date="2020" name="Stud. Mycol.">
        <title>101 Dothideomycetes genomes: a test case for predicting lifestyles and emergence of pathogens.</title>
        <authorList>
            <person name="Haridas S."/>
            <person name="Albert R."/>
            <person name="Binder M."/>
            <person name="Bloem J."/>
            <person name="Labutti K."/>
            <person name="Salamov A."/>
            <person name="Andreopoulos B."/>
            <person name="Baker S."/>
            <person name="Barry K."/>
            <person name="Bills G."/>
            <person name="Bluhm B."/>
            <person name="Cannon C."/>
            <person name="Castanera R."/>
            <person name="Culley D."/>
            <person name="Daum C."/>
            <person name="Ezra D."/>
            <person name="Gonzalez J."/>
            <person name="Henrissat B."/>
            <person name="Kuo A."/>
            <person name="Liang C."/>
            <person name="Lipzen A."/>
            <person name="Lutzoni F."/>
            <person name="Magnuson J."/>
            <person name="Mondo S."/>
            <person name="Nolan M."/>
            <person name="Ohm R."/>
            <person name="Pangilinan J."/>
            <person name="Park H.-J."/>
            <person name="Ramirez L."/>
            <person name="Alfaro M."/>
            <person name="Sun H."/>
            <person name="Tritt A."/>
            <person name="Yoshinaga Y."/>
            <person name="Zwiers L.-H."/>
            <person name="Turgeon B."/>
            <person name="Goodwin S."/>
            <person name="Spatafora J."/>
            <person name="Crous P."/>
            <person name="Grigoriev I."/>
        </authorList>
    </citation>
    <scope>NUCLEOTIDE SEQUENCE</scope>
    <source>
        <strain evidence="6">CBS 121167</strain>
    </source>
</reference>
<feature type="domain" description="KOW" evidence="5">
    <location>
        <begin position="101"/>
        <end position="128"/>
    </location>
</feature>
<evidence type="ECO:0000313" key="6">
    <source>
        <dbReference type="EMBL" id="KAF2142298.1"/>
    </source>
</evidence>
<organism evidence="6 7">
    <name type="scientific">Aplosporella prunicola CBS 121167</name>
    <dbReference type="NCBI Taxonomy" id="1176127"/>
    <lineage>
        <taxon>Eukaryota</taxon>
        <taxon>Fungi</taxon>
        <taxon>Dikarya</taxon>
        <taxon>Ascomycota</taxon>
        <taxon>Pezizomycotina</taxon>
        <taxon>Dothideomycetes</taxon>
        <taxon>Dothideomycetes incertae sedis</taxon>
        <taxon>Botryosphaeriales</taxon>
        <taxon>Aplosporellaceae</taxon>
        <taxon>Aplosporella</taxon>
    </lineage>
</organism>
<evidence type="ECO:0000259" key="5">
    <source>
        <dbReference type="SMART" id="SM00739"/>
    </source>
</evidence>
<dbReference type="InterPro" id="IPR003256">
    <property type="entry name" value="Ribosomal_uL24"/>
</dbReference>
<dbReference type="GO" id="GO:0006412">
    <property type="term" value="P:translation"/>
    <property type="evidence" value="ECO:0007669"/>
    <property type="project" value="InterPro"/>
</dbReference>
<proteinExistence type="inferred from homology"/>